<organism evidence="3">
    <name type="scientific">Variovorax paradoxus</name>
    <dbReference type="NCBI Taxonomy" id="34073"/>
    <lineage>
        <taxon>Bacteria</taxon>
        <taxon>Pseudomonadati</taxon>
        <taxon>Pseudomonadota</taxon>
        <taxon>Betaproteobacteria</taxon>
        <taxon>Burkholderiales</taxon>
        <taxon>Comamonadaceae</taxon>
        <taxon>Variovorax</taxon>
    </lineage>
</organism>
<feature type="compositionally biased region" description="Basic and acidic residues" evidence="1">
    <location>
        <begin position="373"/>
        <end position="383"/>
    </location>
</feature>
<name>A0A679JFI5_VARPD</name>
<feature type="region of interest" description="Disordered" evidence="1">
    <location>
        <begin position="366"/>
        <end position="386"/>
    </location>
</feature>
<evidence type="ECO:0000259" key="2">
    <source>
        <dbReference type="Pfam" id="PF09718"/>
    </source>
</evidence>
<dbReference type="InterPro" id="IPR006431">
    <property type="entry name" value="Phage_tape_meas_C"/>
</dbReference>
<dbReference type="NCBIfam" id="TIGR01541">
    <property type="entry name" value="tape_meas_lam_C"/>
    <property type="match status" value="1"/>
</dbReference>
<dbReference type="RefSeq" id="WP_339091865.1">
    <property type="nucleotide sequence ID" value="NZ_LR743507.1"/>
</dbReference>
<evidence type="ECO:0000313" key="3">
    <source>
        <dbReference type="EMBL" id="CAA2107624.1"/>
    </source>
</evidence>
<dbReference type="AlphaFoldDB" id="A0A679JFI5"/>
<protein>
    <recommendedName>
        <fullName evidence="2">Bacteriophage tail tape measure C-terminal domain-containing protein</fullName>
    </recommendedName>
</protein>
<dbReference type="Pfam" id="PF09718">
    <property type="entry name" value="Tape_meas_lam_C"/>
    <property type="match status" value="1"/>
</dbReference>
<feature type="domain" description="Bacteriophage tail tape measure C-terminal" evidence="2">
    <location>
        <begin position="606"/>
        <end position="680"/>
    </location>
</feature>
<sequence length="800" mass="84525">MTIGTITVDLLARTGSFEADMNRSAKLAEKRAKEIEAAVTKAGAAVGAALGLLAVGTAAVVSRNVEAIASFKDLSDKIGDSAEQIATLQMALTLSGTSADTFAAASIKLTSSLAKTDDESKAVGTALKDIGLEFDSFKKLSPVEQMDAVAKALDNFADGAGKTAIAVSLFGKAGAELLPFLHDLAEGGERQVKLTADQIAAADDFSKATARLRGEFTAFTQQQVAGLIPSLQAALELFSDLAKNQATVEVVTDVLSGTVKAATVVFQTLAVVGSDVGFVFLGVAREIASVIAQLDALIRMDFSGYTAISEAVKEDGKRARKELDAFQARVMSVGQNVAAVDPAGLGGMLNFAGAITGIKPVLTATAPPKTGSGKKDNSAEQEAKAQLAADLEDIKKGTAALTNAYDNREKILSAQRSANLISEADYFEERRKLQVEGDRLEQESLQKAVDRLQQEQGRLTGKDAIDNQRKLKDAIADLDKARANSAANLKVLDIQATDSASKIAKAFVDAREAAQSFLDVTNRARELEVTGMGQGTKSRDLASALNQIEQTYDQKRQDLERDNRNGKFAGRQADYERELALIQEFQKKSIDSYKDYYAQIELRQKSFALGISEGARNYFDESQNVFKQTEEAVTRAFGGMEDALVNFVKTGKLDFKSLVDSILSDIARIVIKQQITGPLAGLLSSRLGGGSSGPSSAEMGVFDTFIQGLAGTRATGGPVGAGGTYLVGERGPELFTPNTAGKIIPNHALGDPSSGGTTVYNFTVGDVASVSMVKQAIAASQAQTASRIGRSQRFAGSLSQ</sequence>
<evidence type="ECO:0000256" key="1">
    <source>
        <dbReference type="SAM" id="MobiDB-lite"/>
    </source>
</evidence>
<gene>
    <name evidence="3" type="ORF">VVAX_04326</name>
</gene>
<accession>A0A679JFI5</accession>
<reference evidence="3" key="1">
    <citation type="submission" date="2019-12" db="EMBL/GenBank/DDBJ databases">
        <authorList>
            <person name="Cremers G."/>
        </authorList>
    </citation>
    <scope>NUCLEOTIDE SEQUENCE</scope>
    <source>
        <strain evidence="3">Vvax</strain>
    </source>
</reference>
<proteinExistence type="predicted"/>
<dbReference type="EMBL" id="LR743507">
    <property type="protein sequence ID" value="CAA2107624.1"/>
    <property type="molecule type" value="Genomic_DNA"/>
</dbReference>